<dbReference type="AlphaFoldDB" id="A0A9J6BFA7"/>
<reference evidence="1" key="1">
    <citation type="submission" date="2021-03" db="EMBL/GenBank/DDBJ databases">
        <title>Chromosome level genome of the anhydrobiotic midge Polypedilum vanderplanki.</title>
        <authorList>
            <person name="Yoshida Y."/>
            <person name="Kikawada T."/>
            <person name="Gusev O."/>
        </authorList>
    </citation>
    <scope>NUCLEOTIDE SEQUENCE</scope>
    <source>
        <strain evidence="1">NIAS01</strain>
        <tissue evidence="1">Whole body or cell culture</tissue>
    </source>
</reference>
<proteinExistence type="predicted"/>
<protein>
    <submittedName>
        <fullName evidence="1">Uncharacterized protein</fullName>
    </submittedName>
</protein>
<accession>A0A9J6BFA7</accession>
<organism evidence="1 2">
    <name type="scientific">Polypedilum vanderplanki</name>
    <name type="common">Sleeping chironomid midge</name>
    <dbReference type="NCBI Taxonomy" id="319348"/>
    <lineage>
        <taxon>Eukaryota</taxon>
        <taxon>Metazoa</taxon>
        <taxon>Ecdysozoa</taxon>
        <taxon>Arthropoda</taxon>
        <taxon>Hexapoda</taxon>
        <taxon>Insecta</taxon>
        <taxon>Pterygota</taxon>
        <taxon>Neoptera</taxon>
        <taxon>Endopterygota</taxon>
        <taxon>Diptera</taxon>
        <taxon>Nematocera</taxon>
        <taxon>Chironomoidea</taxon>
        <taxon>Chironomidae</taxon>
        <taxon>Chironominae</taxon>
        <taxon>Polypedilum</taxon>
        <taxon>Polypedilum</taxon>
    </lineage>
</organism>
<dbReference type="InterPro" id="IPR010512">
    <property type="entry name" value="DUF1091"/>
</dbReference>
<dbReference type="OrthoDB" id="7859583at2759"/>
<keyword evidence="2" id="KW-1185">Reference proteome</keyword>
<gene>
    <name evidence="1" type="ORF">PVAND_016514</name>
</gene>
<dbReference type="Proteomes" id="UP001107558">
    <property type="component" value="Chromosome 4"/>
</dbReference>
<dbReference type="Pfam" id="PF06477">
    <property type="entry name" value="DUF1091"/>
    <property type="match status" value="1"/>
</dbReference>
<evidence type="ECO:0000313" key="1">
    <source>
        <dbReference type="EMBL" id="KAG5668577.1"/>
    </source>
</evidence>
<comment type="caution">
    <text evidence="1">The sequence shown here is derived from an EMBL/GenBank/DDBJ whole genome shotgun (WGS) entry which is preliminary data.</text>
</comment>
<name>A0A9J6BFA7_POLVA</name>
<evidence type="ECO:0000313" key="2">
    <source>
        <dbReference type="Proteomes" id="UP001107558"/>
    </source>
</evidence>
<sequence length="118" mass="13455">MKELKIAQQVVEVSLFRKVSNFFRPMFPLPKIKWCEFINNKATKMSPVLSMITVSLKPHAPQFFEACPFTGDVYVNGLSTPTSVNTWLPKGNYKFTVHIYNNEDSLIIGAAIIMIRDN</sequence>
<dbReference type="EMBL" id="JADBJN010000004">
    <property type="protein sequence ID" value="KAG5668577.1"/>
    <property type="molecule type" value="Genomic_DNA"/>
</dbReference>